<dbReference type="InterPro" id="IPR016039">
    <property type="entry name" value="Thiolase-like"/>
</dbReference>
<name>A0A6P2CC72_9NOCA</name>
<proteinExistence type="predicted"/>
<dbReference type="GO" id="GO:0006633">
    <property type="term" value="P:fatty acid biosynthetic process"/>
    <property type="evidence" value="ECO:0007669"/>
    <property type="project" value="InterPro"/>
</dbReference>
<dbReference type="InterPro" id="IPR014030">
    <property type="entry name" value="Ketoacyl_synth_N"/>
</dbReference>
<dbReference type="EMBL" id="QRCM01000001">
    <property type="protein sequence ID" value="TXG90153.1"/>
    <property type="molecule type" value="Genomic_DNA"/>
</dbReference>
<dbReference type="SUPFAM" id="SSF47336">
    <property type="entry name" value="ACP-like"/>
    <property type="match status" value="1"/>
</dbReference>
<keyword evidence="4" id="KW-0511">Multifunctional enzyme</keyword>
<dbReference type="Gene3D" id="3.30.70.3290">
    <property type="match status" value="1"/>
</dbReference>
<dbReference type="Pfam" id="PF00550">
    <property type="entry name" value="PP-binding"/>
    <property type="match status" value="1"/>
</dbReference>
<feature type="domain" description="Carrier" evidence="5">
    <location>
        <begin position="898"/>
        <end position="977"/>
    </location>
</feature>
<comment type="caution">
    <text evidence="7">The sequence shown here is derived from an EMBL/GenBank/DDBJ whole genome shotgun (WGS) entry which is preliminary data.</text>
</comment>
<dbReference type="PANTHER" id="PTHR43775:SF37">
    <property type="entry name" value="SI:DKEY-61P9.11"/>
    <property type="match status" value="1"/>
</dbReference>
<dbReference type="InterPro" id="IPR009081">
    <property type="entry name" value="PP-bd_ACP"/>
</dbReference>
<keyword evidence="7" id="KW-0012">Acyltransferase</keyword>
<dbReference type="InterPro" id="IPR050091">
    <property type="entry name" value="PKS_NRPS_Biosynth_Enz"/>
</dbReference>
<dbReference type="Gene3D" id="1.10.1200.10">
    <property type="entry name" value="ACP-like"/>
    <property type="match status" value="1"/>
</dbReference>
<evidence type="ECO:0000259" key="6">
    <source>
        <dbReference type="PROSITE" id="PS52004"/>
    </source>
</evidence>
<dbReference type="InterPro" id="IPR036736">
    <property type="entry name" value="ACP-like_sf"/>
</dbReference>
<reference evidence="7 8" key="1">
    <citation type="submission" date="2018-07" db="EMBL/GenBank/DDBJ databases">
        <title>Genome sequence of Rhodococcus rhodnii ATCC 35071 from Rhodnius prolixus.</title>
        <authorList>
            <person name="Patel V."/>
            <person name="Vogel K.J."/>
        </authorList>
    </citation>
    <scope>NUCLEOTIDE SEQUENCE [LARGE SCALE GENOMIC DNA]</scope>
    <source>
        <strain evidence="7 8">ATCC 35071</strain>
    </source>
</reference>
<keyword evidence="2" id="KW-0597">Phosphoprotein</keyword>
<gene>
    <name evidence="7" type="ORF">DW322_07885</name>
</gene>
<dbReference type="InterPro" id="IPR020841">
    <property type="entry name" value="PKS_Beta-ketoAc_synthase_dom"/>
</dbReference>
<dbReference type="SUPFAM" id="SSF55048">
    <property type="entry name" value="Probable ACP-binding domain of malonyl-CoA ACP transacylase"/>
    <property type="match status" value="1"/>
</dbReference>
<dbReference type="AlphaFoldDB" id="A0A6P2CC72"/>
<sequence length="987" mass="101973">MEIDVAGMACRLPGAPDLDAYWDLLIHGRHGIREVPADRWPVGEFSSATQVPGKANTRRAGFIEAPERFDHAFFGIAPVEAAALDIQQRLVLQSAYHALEDAGIDPRRLHGSATGVFVGVMSSDWGALHLTDYAGMTPQRGVGNGYCMLANRVSYALDLVGPSMSVDTACSSSLTAIHLASNALRAGECDLAIVAGVNLMLTPALSIFYTQAGLSAEDGRCRPFAGSGGGIGRGEGVGVVVLRRAEDRPDDAPAPYAAIRGSHVCQDGRSNGITAPSRRGQERAVSRALRSAGIDGAELDFVEAHGTGTALGDLIEVQALGAVCGQRGGRAPLVIGSVKGNIGHAEGAAGIAGFIKASLAVYHRTVPPSLFGDDENPALGLAGRGLRLAASAEKLSSGDVLGGVSSFGLGGTDTHVVIGSVPRKRRPARPGGLGVLTLSGNDGAALERNLTALVDGFGSGDHWARYCYSSNRVKAAGVQRLALVAHTVEEARAEAEVARHRLARHEGRPARSRRPRIAFVFTGQGSQYRSMALALRADVPAFAAALDRADALLAPAFGGSILAAIESGVDHRGRPLDDTAVAQPALFAVQLALTEAFAAHGVRPTAVLGHSVGEIAACVAAGILSVADAAALVVLRGEHMGALPAGGTMLAARLAADDAAEFATGAVSLAAVNGPESVVFSGPTEEIEAVADQLTERDVKVRRLVVSHAFHSAAMEPAADELATRAPVPATPEPKSPVFVSTLDGAVTAAESVTGDYWRRQLLAGVAFHAGTRTLAESGTTHVVEIGPQATLLGLIAAADLVPGALRVAPVPGSSATGIDFAGALAQLWQSGVEVDFAPLYGERNRVLGRIPAYAFADDERWFASAATTGRTGSVVATATPISAAPQVVDRTAVSGDETTDAVRYAVVRVLADVGGHRTDALRPTADLRDDLGFDSVQAMQFADRIVAELGIPEIDPVAMADSHTVGDLTRLVLTQLAVTSARREGA</sequence>
<dbReference type="Proteomes" id="UP000471120">
    <property type="component" value="Unassembled WGS sequence"/>
</dbReference>
<dbReference type="SMART" id="SM00825">
    <property type="entry name" value="PKS_KS"/>
    <property type="match status" value="1"/>
</dbReference>
<evidence type="ECO:0000256" key="3">
    <source>
        <dbReference type="ARBA" id="ARBA00022679"/>
    </source>
</evidence>
<dbReference type="PROSITE" id="PS50075">
    <property type="entry name" value="CARRIER"/>
    <property type="match status" value="1"/>
</dbReference>
<dbReference type="InterPro" id="IPR001227">
    <property type="entry name" value="Ac_transferase_dom_sf"/>
</dbReference>
<dbReference type="Gene3D" id="3.40.47.10">
    <property type="match status" value="1"/>
</dbReference>
<evidence type="ECO:0000313" key="7">
    <source>
        <dbReference type="EMBL" id="TXG90153.1"/>
    </source>
</evidence>
<evidence type="ECO:0000313" key="8">
    <source>
        <dbReference type="Proteomes" id="UP000471120"/>
    </source>
</evidence>
<keyword evidence="3 7" id="KW-0808">Transferase</keyword>
<dbReference type="InterPro" id="IPR014031">
    <property type="entry name" value="Ketoacyl_synth_C"/>
</dbReference>
<feature type="domain" description="Ketosynthase family 3 (KS3)" evidence="6">
    <location>
        <begin position="1"/>
        <end position="420"/>
    </location>
</feature>
<dbReference type="Pfam" id="PF02801">
    <property type="entry name" value="Ketoacyl-synt_C"/>
    <property type="match status" value="1"/>
</dbReference>
<dbReference type="PROSITE" id="PS52004">
    <property type="entry name" value="KS3_2"/>
    <property type="match status" value="1"/>
</dbReference>
<dbReference type="GO" id="GO:0004312">
    <property type="term" value="F:fatty acid synthase activity"/>
    <property type="evidence" value="ECO:0007669"/>
    <property type="project" value="TreeGrafter"/>
</dbReference>
<evidence type="ECO:0000256" key="4">
    <source>
        <dbReference type="ARBA" id="ARBA00023268"/>
    </source>
</evidence>
<dbReference type="SMART" id="SM00827">
    <property type="entry name" value="PKS_AT"/>
    <property type="match status" value="1"/>
</dbReference>
<dbReference type="PANTHER" id="PTHR43775">
    <property type="entry name" value="FATTY ACID SYNTHASE"/>
    <property type="match status" value="1"/>
</dbReference>
<evidence type="ECO:0000259" key="5">
    <source>
        <dbReference type="PROSITE" id="PS50075"/>
    </source>
</evidence>
<dbReference type="GO" id="GO:0004315">
    <property type="term" value="F:3-oxoacyl-[acyl-carrier-protein] synthase activity"/>
    <property type="evidence" value="ECO:0007669"/>
    <property type="project" value="InterPro"/>
</dbReference>
<dbReference type="InterPro" id="IPR014043">
    <property type="entry name" value="Acyl_transferase_dom"/>
</dbReference>
<organism evidence="7 8">
    <name type="scientific">Rhodococcus rhodnii</name>
    <dbReference type="NCBI Taxonomy" id="38312"/>
    <lineage>
        <taxon>Bacteria</taxon>
        <taxon>Bacillati</taxon>
        <taxon>Actinomycetota</taxon>
        <taxon>Actinomycetes</taxon>
        <taxon>Mycobacteriales</taxon>
        <taxon>Nocardiaceae</taxon>
        <taxon>Rhodococcus</taxon>
    </lineage>
</organism>
<dbReference type="Gene3D" id="3.40.366.10">
    <property type="entry name" value="Malonyl-Coenzyme A Acyl Carrier Protein, domain 2"/>
    <property type="match status" value="1"/>
</dbReference>
<evidence type="ECO:0000256" key="2">
    <source>
        <dbReference type="ARBA" id="ARBA00022553"/>
    </source>
</evidence>
<accession>A0A6P2CC72</accession>
<dbReference type="CDD" id="cd00833">
    <property type="entry name" value="PKS"/>
    <property type="match status" value="1"/>
</dbReference>
<dbReference type="InterPro" id="IPR016035">
    <property type="entry name" value="Acyl_Trfase/lysoPLipase"/>
</dbReference>
<dbReference type="Pfam" id="PF00698">
    <property type="entry name" value="Acyl_transf_1"/>
    <property type="match status" value="1"/>
</dbReference>
<dbReference type="SUPFAM" id="SSF53901">
    <property type="entry name" value="Thiolase-like"/>
    <property type="match status" value="1"/>
</dbReference>
<dbReference type="SUPFAM" id="SSF52151">
    <property type="entry name" value="FabD/lysophospholipase-like"/>
    <property type="match status" value="1"/>
</dbReference>
<dbReference type="PROSITE" id="PS00606">
    <property type="entry name" value="KS3_1"/>
    <property type="match status" value="1"/>
</dbReference>
<evidence type="ECO:0000256" key="1">
    <source>
        <dbReference type="ARBA" id="ARBA00022450"/>
    </source>
</evidence>
<protein>
    <submittedName>
        <fullName evidence="7">Acyltransferase domain-containing protein</fullName>
    </submittedName>
</protein>
<keyword evidence="1" id="KW-0596">Phosphopantetheine</keyword>
<dbReference type="InterPro" id="IPR016036">
    <property type="entry name" value="Malonyl_transacylase_ACP-bd"/>
</dbReference>
<dbReference type="Pfam" id="PF00109">
    <property type="entry name" value="ketoacyl-synt"/>
    <property type="match status" value="1"/>
</dbReference>
<dbReference type="InterPro" id="IPR018201">
    <property type="entry name" value="Ketoacyl_synth_AS"/>
</dbReference>
<dbReference type="RefSeq" id="WP_010837457.1">
    <property type="nucleotide sequence ID" value="NZ_QRCM01000001.1"/>
</dbReference>